<protein>
    <recommendedName>
        <fullName evidence="1">Reverse transcriptase domain-containing protein</fullName>
    </recommendedName>
</protein>
<dbReference type="PROSITE" id="PS50878">
    <property type="entry name" value="RT_POL"/>
    <property type="match status" value="1"/>
</dbReference>
<evidence type="ECO:0000313" key="3">
    <source>
        <dbReference type="Proteomes" id="UP001454036"/>
    </source>
</evidence>
<evidence type="ECO:0000313" key="2">
    <source>
        <dbReference type="EMBL" id="GAA0176822.1"/>
    </source>
</evidence>
<dbReference type="Proteomes" id="UP001454036">
    <property type="component" value="Unassembled WGS sequence"/>
</dbReference>
<feature type="domain" description="Reverse transcriptase" evidence="1">
    <location>
        <begin position="1"/>
        <end position="113"/>
    </location>
</feature>
<keyword evidence="3" id="KW-1185">Reference proteome</keyword>
<dbReference type="InterPro" id="IPR000477">
    <property type="entry name" value="RT_dom"/>
</dbReference>
<gene>
    <name evidence="2" type="ORF">LIER_29609</name>
</gene>
<dbReference type="AlphaFoldDB" id="A0AAV3RJR8"/>
<reference evidence="2 3" key="1">
    <citation type="submission" date="2024-01" db="EMBL/GenBank/DDBJ databases">
        <title>The complete chloroplast genome sequence of Lithospermum erythrorhizon: insights into the phylogenetic relationship among Boraginaceae species and the maternal lineages of purple gromwells.</title>
        <authorList>
            <person name="Okada T."/>
            <person name="Watanabe K."/>
        </authorList>
    </citation>
    <scope>NUCLEOTIDE SEQUENCE [LARGE SCALE GENOMIC DNA]</scope>
</reference>
<name>A0AAV3RJR8_LITER</name>
<proteinExistence type="predicted"/>
<sequence>MIVKLDFNVKWVEIIMDYVTSVTYSALINVDQTGSIKPRRGLRQGGPLSPYLFIIGNEGLIAFIRDAWLKGLIKGVNLGVDLDLISDLLFADDTLLLGEASVEEAMNFKAILK</sequence>
<dbReference type="EMBL" id="BAABME010010254">
    <property type="protein sequence ID" value="GAA0176822.1"/>
    <property type="molecule type" value="Genomic_DNA"/>
</dbReference>
<organism evidence="2 3">
    <name type="scientific">Lithospermum erythrorhizon</name>
    <name type="common">Purple gromwell</name>
    <name type="synonym">Lithospermum officinale var. erythrorhizon</name>
    <dbReference type="NCBI Taxonomy" id="34254"/>
    <lineage>
        <taxon>Eukaryota</taxon>
        <taxon>Viridiplantae</taxon>
        <taxon>Streptophyta</taxon>
        <taxon>Embryophyta</taxon>
        <taxon>Tracheophyta</taxon>
        <taxon>Spermatophyta</taxon>
        <taxon>Magnoliopsida</taxon>
        <taxon>eudicotyledons</taxon>
        <taxon>Gunneridae</taxon>
        <taxon>Pentapetalae</taxon>
        <taxon>asterids</taxon>
        <taxon>lamiids</taxon>
        <taxon>Boraginales</taxon>
        <taxon>Boraginaceae</taxon>
        <taxon>Boraginoideae</taxon>
        <taxon>Lithospermeae</taxon>
        <taxon>Lithospermum</taxon>
    </lineage>
</organism>
<evidence type="ECO:0000259" key="1">
    <source>
        <dbReference type="PROSITE" id="PS50878"/>
    </source>
</evidence>
<accession>A0AAV3RJR8</accession>
<comment type="caution">
    <text evidence="2">The sequence shown here is derived from an EMBL/GenBank/DDBJ whole genome shotgun (WGS) entry which is preliminary data.</text>
</comment>